<keyword evidence="2" id="KW-1185">Reference proteome</keyword>
<dbReference type="Proteomes" id="UP000054717">
    <property type="component" value="Unassembled WGS sequence"/>
</dbReference>
<dbReference type="EMBL" id="FCNZ02000006">
    <property type="protein sequence ID" value="SAL37897.1"/>
    <property type="molecule type" value="Genomic_DNA"/>
</dbReference>
<organism evidence="1 2">
    <name type="scientific">Caballeronia telluris</name>
    <dbReference type="NCBI Taxonomy" id="326475"/>
    <lineage>
        <taxon>Bacteria</taxon>
        <taxon>Pseudomonadati</taxon>
        <taxon>Pseudomonadota</taxon>
        <taxon>Betaproteobacteria</taxon>
        <taxon>Burkholderiales</taxon>
        <taxon>Burkholderiaceae</taxon>
        <taxon>Caballeronia</taxon>
    </lineage>
</organism>
<evidence type="ECO:0000313" key="2">
    <source>
        <dbReference type="Proteomes" id="UP000054717"/>
    </source>
</evidence>
<protein>
    <submittedName>
        <fullName evidence="1">Uncharacterized protein</fullName>
    </submittedName>
</protein>
<comment type="caution">
    <text evidence="1">The sequence shown here is derived from an EMBL/GenBank/DDBJ whole genome shotgun (WGS) entry which is preliminary data.</text>
</comment>
<evidence type="ECO:0000313" key="1">
    <source>
        <dbReference type="EMBL" id="SAL37897.1"/>
    </source>
</evidence>
<accession>A0A158H199</accession>
<dbReference type="AlphaFoldDB" id="A0A158H199"/>
<sequence>MAIELKTDSWHRYMLYRGDEPYMTYDPEDARRLAAEAGKKFTALAYADVWAKDSALVKRVRRFLRENFHWHARLAERGSDLEVTQTLMVMVRGGSVAVIPEEPMRSCGIGCTLKQADSSLRDVENYGETPYASVTDRYQAQLERIDAERPTWAETDALMDEINADFLQKTIGSSPLLDSFFRAAGWTEKYSDAGTARASLFEDVQPFEYDEASGILGGDADIQTAWLPITGGPPGTWVENPSGSGQLRLFDVNGNAAVDIDFDHDHGFGVPHSHNWDNGVRDNGNRVSLLPY</sequence>
<proteinExistence type="predicted"/>
<name>A0A158H199_9BURK</name>
<gene>
    <name evidence="1" type="ORF">AWB66_01942</name>
</gene>
<dbReference type="STRING" id="326475.AWB66_01942"/>
<dbReference type="RefSeq" id="WP_087630076.1">
    <property type="nucleotide sequence ID" value="NZ_FCNZ02000006.1"/>
</dbReference>
<reference evidence="1" key="1">
    <citation type="submission" date="2016-01" db="EMBL/GenBank/DDBJ databases">
        <authorList>
            <person name="Peeters Charlotte."/>
        </authorList>
    </citation>
    <scope>NUCLEOTIDE SEQUENCE</scope>
    <source>
        <strain evidence="1">LMG 22936</strain>
    </source>
</reference>